<dbReference type="NCBIfam" id="TIGR00385">
    <property type="entry name" value="dsbE"/>
    <property type="match status" value="1"/>
</dbReference>
<proteinExistence type="inferred from homology"/>
<dbReference type="InterPro" id="IPR013766">
    <property type="entry name" value="Thioredoxin_domain"/>
</dbReference>
<comment type="similarity">
    <text evidence="2">Belongs to the thioredoxin family. DsbE subfamily.</text>
</comment>
<dbReference type="RefSeq" id="WP_331703904.1">
    <property type="nucleotide sequence ID" value="NZ_JAZHBO010000002.1"/>
</dbReference>
<protein>
    <submittedName>
        <fullName evidence="7">DsbE family thiol:disulfide interchange protein</fullName>
    </submittedName>
</protein>
<dbReference type="InterPro" id="IPR036249">
    <property type="entry name" value="Thioredoxin-like_sf"/>
</dbReference>
<comment type="caution">
    <text evidence="7">The sequence shown here is derived from an EMBL/GenBank/DDBJ whole genome shotgun (WGS) entry which is preliminary data.</text>
</comment>
<evidence type="ECO:0000313" key="8">
    <source>
        <dbReference type="Proteomes" id="UP001356170"/>
    </source>
</evidence>
<organism evidence="7 8">
    <name type="scientific">Aquilutibacter rugosus</name>
    <dbReference type="NCBI Taxonomy" id="3115820"/>
    <lineage>
        <taxon>Bacteria</taxon>
        <taxon>Pseudomonadati</taxon>
        <taxon>Pseudomonadota</taxon>
        <taxon>Gammaproteobacteria</taxon>
        <taxon>Lysobacterales</taxon>
        <taxon>Lysobacteraceae</taxon>
        <taxon>Aquilutibacter</taxon>
    </lineage>
</organism>
<dbReference type="Gene3D" id="3.40.30.10">
    <property type="entry name" value="Glutaredoxin"/>
    <property type="match status" value="1"/>
</dbReference>
<accession>A0ABU7V0U1</accession>
<dbReference type="Proteomes" id="UP001356170">
    <property type="component" value="Unassembled WGS sequence"/>
</dbReference>
<sequence>MTTTRNSIWRWMPLILALLVGALLAGGIYLARDDNRDALPSTLIGRKAPDFKLPDLHRPDKFYTPRDFAGAPYLLNVWGSWCPECRVEHPVLTAFAEKQKIKVVGYNWRDERADALRWLEQFGNPYYAVMVDSDSRTAIDFGIYGAPETFLIDGKGVVRWKHVGPLSQEIIDSEVMPLLTELASEAPGLFK</sequence>
<dbReference type="PANTHER" id="PTHR42852:SF6">
    <property type="entry name" value="THIOL:DISULFIDE INTERCHANGE PROTEIN DSBE"/>
    <property type="match status" value="1"/>
</dbReference>
<dbReference type="InterPro" id="IPR004799">
    <property type="entry name" value="Periplasmic_diS_OxRdtase_DsbE"/>
</dbReference>
<dbReference type="InterPro" id="IPR050553">
    <property type="entry name" value="Thioredoxin_ResA/DsbE_sf"/>
</dbReference>
<keyword evidence="8" id="KW-1185">Reference proteome</keyword>
<evidence type="ECO:0000259" key="6">
    <source>
        <dbReference type="PROSITE" id="PS51352"/>
    </source>
</evidence>
<dbReference type="PANTHER" id="PTHR42852">
    <property type="entry name" value="THIOL:DISULFIDE INTERCHANGE PROTEIN DSBE"/>
    <property type="match status" value="1"/>
</dbReference>
<evidence type="ECO:0000256" key="3">
    <source>
        <dbReference type="ARBA" id="ARBA00022748"/>
    </source>
</evidence>
<dbReference type="InterPro" id="IPR013740">
    <property type="entry name" value="Redoxin"/>
</dbReference>
<evidence type="ECO:0000256" key="4">
    <source>
        <dbReference type="ARBA" id="ARBA00023157"/>
    </source>
</evidence>
<keyword evidence="4" id="KW-1015">Disulfide bond</keyword>
<comment type="subcellular location">
    <subcellularLocation>
        <location evidence="1">Cell inner membrane</location>
        <topology evidence="1">Single-pass membrane protein</topology>
        <orientation evidence="1">Periplasmic side</orientation>
    </subcellularLocation>
</comment>
<evidence type="ECO:0000256" key="2">
    <source>
        <dbReference type="ARBA" id="ARBA00007758"/>
    </source>
</evidence>
<name>A0ABU7V0U1_9GAMM</name>
<evidence type="ECO:0000256" key="5">
    <source>
        <dbReference type="ARBA" id="ARBA00023284"/>
    </source>
</evidence>
<keyword evidence="5" id="KW-0676">Redox-active center</keyword>
<feature type="domain" description="Thioredoxin" evidence="6">
    <location>
        <begin position="42"/>
        <end position="184"/>
    </location>
</feature>
<dbReference type="CDD" id="cd03010">
    <property type="entry name" value="TlpA_like_DsbE"/>
    <property type="match status" value="1"/>
</dbReference>
<keyword evidence="3" id="KW-0201">Cytochrome c-type biogenesis</keyword>
<evidence type="ECO:0000313" key="7">
    <source>
        <dbReference type="EMBL" id="MEF2155945.1"/>
    </source>
</evidence>
<dbReference type="EMBL" id="JAZHBO010000002">
    <property type="protein sequence ID" value="MEF2155945.1"/>
    <property type="molecule type" value="Genomic_DNA"/>
</dbReference>
<dbReference type="PROSITE" id="PS51352">
    <property type="entry name" value="THIOREDOXIN_2"/>
    <property type="match status" value="1"/>
</dbReference>
<reference evidence="7 8" key="1">
    <citation type="submission" date="2024-01" db="EMBL/GenBank/DDBJ databases">
        <title>Novel species of the genus Luteimonas isolated from rivers.</title>
        <authorList>
            <person name="Lu H."/>
        </authorList>
    </citation>
    <scope>NUCLEOTIDE SEQUENCE [LARGE SCALE GENOMIC DNA]</scope>
    <source>
        <strain evidence="7 8">FXH3W</strain>
    </source>
</reference>
<dbReference type="Pfam" id="PF08534">
    <property type="entry name" value="Redoxin"/>
    <property type="match status" value="1"/>
</dbReference>
<evidence type="ECO:0000256" key="1">
    <source>
        <dbReference type="ARBA" id="ARBA00004383"/>
    </source>
</evidence>
<gene>
    <name evidence="7" type="ORF">V3390_06835</name>
</gene>
<dbReference type="SUPFAM" id="SSF52833">
    <property type="entry name" value="Thioredoxin-like"/>
    <property type="match status" value="1"/>
</dbReference>